<dbReference type="HOGENOM" id="CLU_350438_0_0_5"/>
<reference evidence="3" key="2">
    <citation type="submission" date="2007-04" db="EMBL/GenBank/DDBJ databases">
        <title>Complete genome sequence of the nitrogen-fixing bacterium Azorhizobium caulinodans ORS571.</title>
        <authorList>
            <person name="Lee K.B."/>
            <person name="Backer P.D."/>
            <person name="Aono T."/>
            <person name="Liu C.T."/>
            <person name="Suzuki S."/>
            <person name="Suzuki T."/>
            <person name="Kaneko T."/>
            <person name="Yamada M."/>
            <person name="Tabata S."/>
            <person name="Kupfer D.M."/>
            <person name="Najar F.Z."/>
            <person name="Wiley G.B."/>
            <person name="Roe B."/>
            <person name="Binnewies T."/>
            <person name="Ussery D."/>
            <person name="Vereecke D."/>
            <person name="Gevers D."/>
            <person name="Holsters M."/>
            <person name="Oyaizu H."/>
        </authorList>
    </citation>
    <scope>NUCLEOTIDE SEQUENCE [LARGE SCALE GENOMIC DNA]</scope>
    <source>
        <strain evidence="3">ATCC 43989 / DSM 5975 / JCM 20966 / LMG 6465 / NBRC 14845 / NCIMB 13405 / ORS 571</strain>
    </source>
</reference>
<proteinExistence type="predicted"/>
<dbReference type="eggNOG" id="COG2885">
    <property type="taxonomic scope" value="Bacteria"/>
</dbReference>
<dbReference type="AlphaFoldDB" id="A8HRM8"/>
<reference evidence="2 3" key="5">
    <citation type="journal article" date="2010" name="Appl. Environ. Microbiol.">
        <title>phrR-like gene praR of Azorhizobium caulinodans ORS571 is essential for symbiosis with Sesbania rostrata and is involved in expression of reb genes.</title>
        <authorList>
            <person name="Akiba N."/>
            <person name="Aono T."/>
            <person name="Toyazaki H."/>
            <person name="Sato S."/>
            <person name="Oyaizu H."/>
        </authorList>
    </citation>
    <scope>NUCLEOTIDE SEQUENCE [LARGE SCALE GENOMIC DNA]</scope>
    <source>
        <strain evidence="3">ATCC 43989 / DSM 5975 / JCM 20966 / LMG 6465 / NBRC 14845 / NCIMB 13405 / ORS 571</strain>
    </source>
</reference>
<sequence length="803" mass="84012">MPGARGPASGKPSGLSLHRRPDTRPLLRIGHRSFTCQARGGGLRSRAAWLGTGAAGGDRFSPDRMRVDGTPGAKALPMTSTWRHRRRETGMDEKAGLRGQRETEGGTLLDLRILGVGLILLCVLVAFTVHVSRPGIEADLAVRAAERLDAIGESWATARFSGRDATLIGEALAQEPRDKVRGAIESLSGVGSVTDATTLLPERRPFTFSVIRDGPRVQLEGYVPSRYALARIAAAVKGLPPGLEVRGLDQLVRARGAPPGDFSSVVIFALDALMRVQSGRITLSDDMLSIEGRAPDLAAYNALRLTMSEPLPQDFRLARFAVRPPAASPYLWSAAREGRAVVVRGHVPSEEVRQQVLAALRAAMPEAGISDHTDLADGAPSLDRWLAAVRFAANQLALVPTGQVSLSNTSIYLEGAASTFPIYDALSAARRAPPEGFQVVRFSVEPPVAAPFIWRVSRQGGQAQISGYAPSEDARRVMGDAVKALFAGVQVSDQVRLASGGPPSDIWTAAVTFALTQVSRMAQGEASVLTGAVTLSGEAADSASYASLRDALKAPPPGVKVDASRVLPPVISPYVFAVRTEESGVTLSGFFPDDAVHARLLETVGRLFPGVRVNDVTAVGAGAPPRFADAAIAALAPLARLETGDLRFSDGQVSLSGTDRYPAAGAQIEAELKAALPKGFAMDLAVEAPPASLPVGPRECLKLLTDATARGLVFLPGGQPGPGSLPALDRLAQAALRCPPLALQGAQGAAVPDPVAAIQGEAIRAHLVAAGVPASHVSWMADFGGEGAESLTVAGVRISVRPQ</sequence>
<dbReference type="Gene3D" id="3.40.1520.20">
    <property type="match status" value="4"/>
</dbReference>
<name>A8HRM8_AZOC5</name>
<organism evidence="2 3">
    <name type="scientific">Azorhizobium caulinodans (strain ATCC 43989 / DSM 5975 / JCM 20966 / LMG 6465 / NBRC 14845 / NCIMB 13405 / ORS 571)</name>
    <dbReference type="NCBI Taxonomy" id="438753"/>
    <lineage>
        <taxon>Bacteria</taxon>
        <taxon>Pseudomonadati</taxon>
        <taxon>Pseudomonadota</taxon>
        <taxon>Alphaproteobacteria</taxon>
        <taxon>Hyphomicrobiales</taxon>
        <taxon>Xanthobacteraceae</taxon>
        <taxon>Azorhizobium</taxon>
    </lineage>
</organism>
<reference evidence="2 3" key="1">
    <citation type="journal article" date="2007" name="Appl. Environ. Microbiol.">
        <title>Rhizobial factors required for stem nodule maturation and maintenance in Sesbania rostrata-Azorhizobium caulinodans ORS571 symbiosis.</title>
        <authorList>
            <person name="Suzuki S."/>
            <person name="Aono T."/>
            <person name="Lee KB."/>
            <person name="Suzuki T."/>
            <person name="Liu CT."/>
            <person name="Miwa H."/>
            <person name="Wakao S."/>
            <person name="Iki T."/>
            <person name="Oyaizu H."/>
        </authorList>
    </citation>
    <scope>NUCLEOTIDE SEQUENCE [LARGE SCALE GENOMIC DNA]</scope>
    <source>
        <strain evidence="3">ATCC 43989 / DSM 5975 / JCM 20966 / LMG 6465 / NBRC 14845 / NCIMB 13405 / ORS 571</strain>
    </source>
</reference>
<evidence type="ECO:0000313" key="2">
    <source>
        <dbReference type="EMBL" id="BAF87212.1"/>
    </source>
</evidence>
<protein>
    <submittedName>
        <fullName evidence="2">Putative outer membrane protein 2</fullName>
    </submittedName>
</protein>
<gene>
    <name evidence="2" type="ordered locus">AZC_1214</name>
</gene>
<reference evidence="2 3" key="4">
    <citation type="journal article" date="2009" name="Appl. Environ. Microbiol.">
        <title>Comparative genome-wide transcriptional profiling of Azorhizobium caulinodans ORS571 grown under free-living and symbiotic conditions.</title>
        <authorList>
            <person name="Tsukada S."/>
            <person name="Aono T."/>
            <person name="Akiba N."/>
            <person name="Lee KB."/>
            <person name="Liu CT."/>
            <person name="Toyazaki H."/>
            <person name="Oyaizu H."/>
        </authorList>
    </citation>
    <scope>NUCLEOTIDE SEQUENCE [LARGE SCALE GENOMIC DNA]</scope>
    <source>
        <strain evidence="3">ATCC 43989 / DSM 5975 / JCM 20966 / LMG 6465 / NBRC 14845 / NCIMB 13405 / ORS 571</strain>
    </source>
</reference>
<dbReference type="STRING" id="438753.AZC_1214"/>
<evidence type="ECO:0000313" key="3">
    <source>
        <dbReference type="Proteomes" id="UP000000270"/>
    </source>
</evidence>
<accession>A8HRM8</accession>
<dbReference type="KEGG" id="azc:AZC_1214"/>
<reference evidence="2 3" key="3">
    <citation type="journal article" date="2008" name="BMC Genomics">
        <title>The genome of the versatile nitrogen fixer Azorhizobium caulinodans ORS571.</title>
        <authorList>
            <person name="Lee KB."/>
            <person name="Backer P.D."/>
            <person name="Aono T."/>
            <person name="Liu CT."/>
            <person name="Suzuki S."/>
            <person name="Suzuki T."/>
            <person name="Kaneko T."/>
            <person name="Yamada M."/>
            <person name="Tabata S."/>
            <person name="Kupfer D.M."/>
            <person name="Najar F.Z."/>
            <person name="Wiley G.B."/>
            <person name="Roe B."/>
            <person name="Binnewies T.T."/>
            <person name="Ussery D.W."/>
            <person name="D'Haeze W."/>
            <person name="Herder J.D."/>
            <person name="Gevers D."/>
            <person name="Vereecke D."/>
            <person name="Holsters M."/>
            <person name="Oyaizu H."/>
        </authorList>
    </citation>
    <scope>NUCLEOTIDE SEQUENCE [LARGE SCALE GENOMIC DNA]</scope>
    <source>
        <strain evidence="3">ATCC 43989 / DSM 5975 / JCM 20966 / LMG 6465 / NBRC 14845 / NCIMB 13405 / ORS 571</strain>
    </source>
</reference>
<reference evidence="2 3" key="6">
    <citation type="journal article" date="2011" name="Appl. Environ. Microbiol.">
        <title>Involvement of the azorhizobial chromosome partition gene (parA) in the onset of bacteroid differentiation during Sesbania rostrata stem nodule development.</title>
        <authorList>
            <person name="Liu CT."/>
            <person name="Lee KB."/>
            <person name="Wang YS."/>
            <person name="Peng MH."/>
            <person name="Lee KT."/>
            <person name="Suzuki S."/>
            <person name="Suzuki T."/>
            <person name="Oyaizu H."/>
        </authorList>
    </citation>
    <scope>NUCLEOTIDE SEQUENCE [LARGE SCALE GENOMIC DNA]</scope>
    <source>
        <strain evidence="3">ATCC 43989 / DSM 5975 / JCM 20966 / LMG 6465 / NBRC 14845 / NCIMB 13405 / ORS 571</strain>
    </source>
</reference>
<keyword evidence="3" id="KW-1185">Reference proteome</keyword>
<feature type="region of interest" description="Disordered" evidence="1">
    <location>
        <begin position="1"/>
        <end position="26"/>
    </location>
</feature>
<evidence type="ECO:0000256" key="1">
    <source>
        <dbReference type="SAM" id="MobiDB-lite"/>
    </source>
</evidence>
<dbReference type="EMBL" id="AP009384">
    <property type="protein sequence ID" value="BAF87212.1"/>
    <property type="molecule type" value="Genomic_DNA"/>
</dbReference>
<dbReference type="Proteomes" id="UP000000270">
    <property type="component" value="Chromosome"/>
</dbReference>